<evidence type="ECO:0000256" key="1">
    <source>
        <dbReference type="SAM" id="Coils"/>
    </source>
</evidence>
<dbReference type="GO" id="GO:0003677">
    <property type="term" value="F:DNA binding"/>
    <property type="evidence" value="ECO:0007669"/>
    <property type="project" value="InterPro"/>
</dbReference>
<reference evidence="4 5" key="1">
    <citation type="submission" date="2024-04" db="EMBL/GenBank/DDBJ databases">
        <authorList>
            <person name="Waldvogel A.-M."/>
            <person name="Schoenle A."/>
        </authorList>
    </citation>
    <scope>NUCLEOTIDE SEQUENCE [LARGE SCALE GENOMIC DNA]</scope>
</reference>
<dbReference type="InterPro" id="IPR042417">
    <property type="entry name" value="PALB2"/>
</dbReference>
<dbReference type="SUPFAM" id="SSF50978">
    <property type="entry name" value="WD40 repeat-like"/>
    <property type="match status" value="1"/>
</dbReference>
<feature type="compositionally biased region" description="Basic residues" evidence="2">
    <location>
        <begin position="150"/>
        <end position="161"/>
    </location>
</feature>
<proteinExistence type="predicted"/>
<feature type="compositionally biased region" description="Basic and acidic residues" evidence="2">
    <location>
        <begin position="66"/>
        <end position="77"/>
    </location>
</feature>
<dbReference type="Proteomes" id="UP001497482">
    <property type="component" value="Chromosome 3"/>
</dbReference>
<dbReference type="Gene3D" id="2.130.10.10">
    <property type="entry name" value="YVTN repeat-like/Quinoprotein amine dehydrogenase"/>
    <property type="match status" value="1"/>
</dbReference>
<feature type="region of interest" description="Disordered" evidence="2">
    <location>
        <begin position="64"/>
        <end position="101"/>
    </location>
</feature>
<feature type="domain" description="Partner and localiser of BRCA2 WD40" evidence="3">
    <location>
        <begin position="383"/>
        <end position="640"/>
    </location>
</feature>
<gene>
    <name evidence="4" type="ORF">KC01_LOCUS28936</name>
</gene>
<feature type="region of interest" description="Disordered" evidence="2">
    <location>
        <begin position="128"/>
        <end position="193"/>
    </location>
</feature>
<feature type="compositionally biased region" description="Polar residues" evidence="2">
    <location>
        <begin position="133"/>
        <end position="146"/>
    </location>
</feature>
<organism evidence="4 5">
    <name type="scientific">Knipowitschia caucasica</name>
    <name type="common">Caucasian dwarf goby</name>
    <name type="synonym">Pomatoschistus caucasicus</name>
    <dbReference type="NCBI Taxonomy" id="637954"/>
    <lineage>
        <taxon>Eukaryota</taxon>
        <taxon>Metazoa</taxon>
        <taxon>Chordata</taxon>
        <taxon>Craniata</taxon>
        <taxon>Vertebrata</taxon>
        <taxon>Euteleostomi</taxon>
        <taxon>Actinopterygii</taxon>
        <taxon>Neopterygii</taxon>
        <taxon>Teleostei</taxon>
        <taxon>Neoteleostei</taxon>
        <taxon>Acanthomorphata</taxon>
        <taxon>Gobiaria</taxon>
        <taxon>Gobiiformes</taxon>
        <taxon>Gobioidei</taxon>
        <taxon>Gobiidae</taxon>
        <taxon>Gobiinae</taxon>
        <taxon>Knipowitschia</taxon>
    </lineage>
</organism>
<dbReference type="PANTHER" id="PTHR14662">
    <property type="entry name" value="PARTNER AND LOCALIZER OF BRCA2"/>
    <property type="match status" value="1"/>
</dbReference>
<sequence>MEGGLGHVLQCEEQLKNTLHNNDKDKLRRKLAVLQKEYLRTVQRLKRAEHVESRRTHVRSRITLHNHHDESEADVKPIRSSVAEEEGSEGCKGPQPGLEQIPQLSYGVTTSLQKNPLRSQAVHFSLMPDGAYSPTSDSSQDSCQNPRSSLAHRLRSRRSRIRWAERSAHADQSTANSQEEPKKRDKLRYTENQKKAAQKNWTGFLLPPSSPTFSPPPHIIPLLKNMLSSDILDFHLPDDQFGSLKLLKLHQIISGVEQLISNNSLLLSPSLDSTTSQLTLPKVGVLPRALPLPLVYSVPRPNVLTPPGAPESHCQATVYSSPSSDTLSSCLPPAETGLAERILPERLMPRRGEGAGDSTCSLKGWACARLVDMCCVPSSSGSLSLAAAGQWIVSLWSQRGPQNEWNLTHTWSFVAPVLRVFPIPDTPDCICLTLGQLEIQQVRLLSCSSLGQSLLCTRPVHLVIAASMSRVVCCSNADSSARLWILRLSNTSSPAVAHALVTPGVLLSSLATVEGLSDALIGMDHSGCLYIWNMVTGHLLRKLTLGEGLSHSTCLRGYSCNGALFVLLQHHKEKCIEEQNEGVKTPFSLVVANPQNDKCVLATNLSLPEDCSRLSCAEALGSRVLGLSSGGSVCVWDLAESQKPRPVCGSVEGLDCHLARWGTPGILLTALDSGDVTLHCYSEGSSRVMHTLSPMQTEGKPTAMHIQTP</sequence>
<evidence type="ECO:0000313" key="4">
    <source>
        <dbReference type="EMBL" id="CAL1600865.1"/>
    </source>
</evidence>
<evidence type="ECO:0000256" key="2">
    <source>
        <dbReference type="SAM" id="MobiDB-lite"/>
    </source>
</evidence>
<dbReference type="InterPro" id="IPR015943">
    <property type="entry name" value="WD40/YVTN_repeat-like_dom_sf"/>
</dbReference>
<keyword evidence="1" id="KW-0175">Coiled coil</keyword>
<feature type="compositionally biased region" description="Basic and acidic residues" evidence="2">
    <location>
        <begin position="179"/>
        <end position="193"/>
    </location>
</feature>
<dbReference type="AlphaFoldDB" id="A0AAV2LI68"/>
<protein>
    <recommendedName>
        <fullName evidence="3">Partner and localiser of BRCA2 WD40 domain-containing protein</fullName>
    </recommendedName>
</protein>
<accession>A0AAV2LI68</accession>
<dbReference type="Pfam" id="PF16756">
    <property type="entry name" value="PALB2_WD40"/>
    <property type="match status" value="1"/>
</dbReference>
<dbReference type="GO" id="GO:0000724">
    <property type="term" value="P:double-strand break repair via homologous recombination"/>
    <property type="evidence" value="ECO:0007669"/>
    <property type="project" value="InterPro"/>
</dbReference>
<feature type="coiled-coil region" evidence="1">
    <location>
        <begin position="17"/>
        <end position="44"/>
    </location>
</feature>
<evidence type="ECO:0000313" key="5">
    <source>
        <dbReference type="Proteomes" id="UP001497482"/>
    </source>
</evidence>
<keyword evidence="5" id="KW-1185">Reference proteome</keyword>
<evidence type="ECO:0000259" key="3">
    <source>
        <dbReference type="Pfam" id="PF16756"/>
    </source>
</evidence>
<dbReference type="GO" id="GO:0005654">
    <property type="term" value="C:nucleoplasm"/>
    <property type="evidence" value="ECO:0007669"/>
    <property type="project" value="TreeGrafter"/>
</dbReference>
<name>A0AAV2LI68_KNICA</name>
<dbReference type="EMBL" id="OZ035825">
    <property type="protein sequence ID" value="CAL1600865.1"/>
    <property type="molecule type" value="Genomic_DNA"/>
</dbReference>
<dbReference type="PANTHER" id="PTHR14662:SF2">
    <property type="entry name" value="PARTNER AND LOCALIZER OF BRCA2"/>
    <property type="match status" value="1"/>
</dbReference>
<dbReference type="InterPro" id="IPR036322">
    <property type="entry name" value="WD40_repeat_dom_sf"/>
</dbReference>
<dbReference type="InterPro" id="IPR031920">
    <property type="entry name" value="PALB2_WD40"/>
</dbReference>